<dbReference type="Proteomes" id="UP000277108">
    <property type="component" value="Unassembled WGS sequence"/>
</dbReference>
<dbReference type="Gene3D" id="3.40.50.1820">
    <property type="entry name" value="alpha/beta hydrolase"/>
    <property type="match status" value="1"/>
</dbReference>
<name>A0A3N5CAP6_9BACL</name>
<dbReference type="EMBL" id="RKRK01000008">
    <property type="protein sequence ID" value="RPF53851.1"/>
    <property type="molecule type" value="Genomic_DNA"/>
</dbReference>
<organism evidence="2 3">
    <name type="scientific">Abyssicoccus albus</name>
    <dbReference type="NCBI Taxonomy" id="1817405"/>
    <lineage>
        <taxon>Bacteria</taxon>
        <taxon>Bacillati</taxon>
        <taxon>Bacillota</taxon>
        <taxon>Bacilli</taxon>
        <taxon>Bacillales</taxon>
        <taxon>Abyssicoccaceae</taxon>
    </lineage>
</organism>
<dbReference type="InterPro" id="IPR029058">
    <property type="entry name" value="AB_hydrolase_fold"/>
</dbReference>
<gene>
    <name evidence="2" type="ORF">EDD62_1805</name>
</gene>
<dbReference type="AlphaFoldDB" id="A0A3N5CAP6"/>
<feature type="domain" description="Phospholipase/carboxylesterase/thioesterase" evidence="1">
    <location>
        <begin position="3"/>
        <end position="195"/>
    </location>
</feature>
<keyword evidence="3" id="KW-1185">Reference proteome</keyword>
<reference evidence="2 3" key="1">
    <citation type="submission" date="2018-11" db="EMBL/GenBank/DDBJ databases">
        <title>Genomic Encyclopedia of Type Strains, Phase IV (KMG-IV): sequencing the most valuable type-strain genomes for metagenomic binning, comparative biology and taxonomic classification.</title>
        <authorList>
            <person name="Goeker M."/>
        </authorList>
    </citation>
    <scope>NUCLEOTIDE SEQUENCE [LARGE SCALE GENOMIC DNA]</scope>
    <source>
        <strain evidence="2 3">DSM 29158</strain>
    </source>
</reference>
<evidence type="ECO:0000313" key="2">
    <source>
        <dbReference type="EMBL" id="RPF53851.1"/>
    </source>
</evidence>
<protein>
    <submittedName>
        <fullName evidence="2">Phospholipase/carboxylesterase</fullName>
    </submittedName>
</protein>
<dbReference type="SUPFAM" id="SSF53474">
    <property type="entry name" value="alpha/beta-Hydrolases"/>
    <property type="match status" value="1"/>
</dbReference>
<proteinExistence type="predicted"/>
<dbReference type="Pfam" id="PF02230">
    <property type="entry name" value="Abhydrolase_2"/>
    <property type="match status" value="1"/>
</dbReference>
<accession>A0A3N5CAP6</accession>
<sequence>MKHVYQENKKGAPVFVLLHGTGGDETDLIPLAQAINSNFNYLGVRGEVKENGMNRFFERVGMGQYNWDDLRNRADQLFEFIKEKSIEYDFDLSDVYLLGFSNGSNIALEMIFRHPEAFHHAILGAPLYPANLKDTFDLGHLNVLLSMGKNDPMAPVQENERLIEMLKDRGASVSTHWVEGHNLDQSVVEAAKDWI</sequence>
<evidence type="ECO:0000259" key="1">
    <source>
        <dbReference type="Pfam" id="PF02230"/>
    </source>
</evidence>
<dbReference type="GO" id="GO:0016787">
    <property type="term" value="F:hydrolase activity"/>
    <property type="evidence" value="ECO:0007669"/>
    <property type="project" value="InterPro"/>
</dbReference>
<dbReference type="OrthoDB" id="9796570at2"/>
<evidence type="ECO:0000313" key="3">
    <source>
        <dbReference type="Proteomes" id="UP000277108"/>
    </source>
</evidence>
<dbReference type="InterPro" id="IPR003140">
    <property type="entry name" value="PLipase/COase/thioEstase"/>
</dbReference>
<comment type="caution">
    <text evidence="2">The sequence shown here is derived from an EMBL/GenBank/DDBJ whole genome shotgun (WGS) entry which is preliminary data.</text>
</comment>
<dbReference type="RefSeq" id="WP_123808780.1">
    <property type="nucleotide sequence ID" value="NZ_RKRK01000008.1"/>
</dbReference>